<dbReference type="Pfam" id="PF06868">
    <property type="entry name" value="DUF1257"/>
    <property type="match status" value="1"/>
</dbReference>
<sequence>MSHFTTIKTQIRNGKILHQTLQQLNYVVETNSIVRGYQGIQTKGDYVIKRQNGYDIGYIKNGEVYEAVADFWGVDLQKEFIQQINQTYASNVVKDYAQQKGYEIESQETLEDGSVRLVMAGWV</sequence>
<proteinExistence type="predicted"/>
<dbReference type="PANTHER" id="PTHR39638">
    <property type="entry name" value="YCF35"/>
    <property type="match status" value="1"/>
</dbReference>
<evidence type="ECO:0000313" key="1">
    <source>
        <dbReference type="EMBL" id="MCT7977564.1"/>
    </source>
</evidence>
<gene>
    <name evidence="1" type="ORF">NG792_07600</name>
</gene>
<reference evidence="1 2" key="1">
    <citation type="journal article" date="2022" name="Front. Microbiol.">
        <title>High genomic differentiation and limited gene flow indicate recent cryptic speciation within the genus Laspinema (cyanobacteria).</title>
        <authorList>
            <person name="Stanojkovic A."/>
            <person name="Skoupy S."/>
            <person name="Skaloud P."/>
            <person name="Dvorak P."/>
        </authorList>
    </citation>
    <scope>NUCLEOTIDE SEQUENCE [LARGE SCALE GENOMIC DNA]</scope>
    <source>
        <strain evidence="1 2">D3b</strain>
    </source>
</reference>
<organism evidence="1 2">
    <name type="scientific">Laspinema olomoucense D3b</name>
    <dbReference type="NCBI Taxonomy" id="2953688"/>
    <lineage>
        <taxon>Bacteria</taxon>
        <taxon>Bacillati</taxon>
        <taxon>Cyanobacteriota</taxon>
        <taxon>Cyanophyceae</taxon>
        <taxon>Oscillatoriophycideae</taxon>
        <taxon>Oscillatoriales</taxon>
        <taxon>Laspinemataceae</taxon>
        <taxon>Laspinema</taxon>
        <taxon>Laspinema olomoucense</taxon>
    </lineage>
</organism>
<protein>
    <submittedName>
        <fullName evidence="1">DUF1257 domain-containing protein</fullName>
    </submittedName>
</protein>
<keyword evidence="2" id="KW-1185">Reference proteome</keyword>
<dbReference type="RefSeq" id="WP_261235025.1">
    <property type="nucleotide sequence ID" value="NZ_JAMXFA010000008.1"/>
</dbReference>
<dbReference type="EMBL" id="JAMXFA010000008">
    <property type="protein sequence ID" value="MCT7977564.1"/>
    <property type="molecule type" value="Genomic_DNA"/>
</dbReference>
<dbReference type="InterPro" id="IPR009666">
    <property type="entry name" value="Uncharacterised_Ycf35"/>
</dbReference>
<dbReference type="PANTHER" id="PTHR39638:SF2">
    <property type="entry name" value="YCF35"/>
    <property type="match status" value="1"/>
</dbReference>
<dbReference type="Proteomes" id="UP001525961">
    <property type="component" value="Unassembled WGS sequence"/>
</dbReference>
<comment type="caution">
    <text evidence="1">The sequence shown here is derived from an EMBL/GenBank/DDBJ whole genome shotgun (WGS) entry which is preliminary data.</text>
</comment>
<name>A0ABT2N6V1_9CYAN</name>
<accession>A0ABT2N6V1</accession>
<evidence type="ECO:0000313" key="2">
    <source>
        <dbReference type="Proteomes" id="UP001525961"/>
    </source>
</evidence>